<dbReference type="PATRIC" id="fig|1107311.5.peg.460"/>
<reference evidence="2" key="1">
    <citation type="submission" date="2013-09" db="EMBL/GenBank/DDBJ databases">
        <authorList>
            <person name="Zeng Z."/>
            <person name="Chen C."/>
        </authorList>
    </citation>
    <scope>NUCLEOTIDE SEQUENCE [LARGE SCALE GENOMIC DNA]</scope>
    <source>
        <strain evidence="2">DK69</strain>
    </source>
</reference>
<dbReference type="EMBL" id="JRLZ01000001">
    <property type="protein sequence ID" value="KGO97450.1"/>
    <property type="molecule type" value="Genomic_DNA"/>
</dbReference>
<keyword evidence="2" id="KW-1185">Reference proteome</keyword>
<dbReference type="SUPFAM" id="SSF53756">
    <property type="entry name" value="UDP-Glycosyltransferase/glycogen phosphorylase"/>
    <property type="match status" value="1"/>
</dbReference>
<organism evidence="1 2">
    <name type="scientific">Flavobacterium enshiense DK69</name>
    <dbReference type="NCBI Taxonomy" id="1107311"/>
    <lineage>
        <taxon>Bacteria</taxon>
        <taxon>Pseudomonadati</taxon>
        <taxon>Bacteroidota</taxon>
        <taxon>Flavobacteriia</taxon>
        <taxon>Flavobacteriales</taxon>
        <taxon>Flavobacteriaceae</taxon>
        <taxon>Flavobacterium</taxon>
    </lineage>
</organism>
<proteinExistence type="predicted"/>
<accession>A0A0A2NAF8</accession>
<dbReference type="Gene3D" id="3.40.50.2000">
    <property type="entry name" value="Glycogen Phosphorylase B"/>
    <property type="match status" value="1"/>
</dbReference>
<reference evidence="1 2" key="2">
    <citation type="journal article" date="2015" name="Stand. Genomic Sci.">
        <title>High quality draft genomic sequence of Flavobacterium enshiense DK69(T) and comparison among Flavobacterium genomes.</title>
        <authorList>
            <person name="Zeng Z."/>
            <person name="Chen C."/>
            <person name="Du H."/>
            <person name="Wang G."/>
            <person name="Li M."/>
        </authorList>
    </citation>
    <scope>NUCLEOTIDE SEQUENCE [LARGE SCALE GENOMIC DNA]</scope>
    <source>
        <strain evidence="1 2">DK69</strain>
    </source>
</reference>
<dbReference type="eggNOG" id="COG0438">
    <property type="taxonomic scope" value="Bacteria"/>
</dbReference>
<gene>
    <name evidence="1" type="ORF">Q767_02320</name>
</gene>
<evidence type="ECO:0000313" key="1">
    <source>
        <dbReference type="EMBL" id="KGO97450.1"/>
    </source>
</evidence>
<comment type="caution">
    <text evidence="1">The sequence shown here is derived from an EMBL/GenBank/DDBJ whole genome shotgun (WGS) entry which is preliminary data.</text>
</comment>
<sequence length="405" mass="47480">MTTEKKGIFYFLVFKYRNYRTKILKLYICPEKMSEKILHIVSFDNPYPPNYGGVIDVYYKLKALHEIGLAIHLHCFVKEIPNEFDELKKLCQSIYFYEITSNPFHFFSSLPFSVISRGDRRLAENIAKTEAPILFEGLKTTCSVYDSRLKNHKKILRLQNIEEDYFNGISKSENSLLKKIAFKLEAMKYIKYKDVFSKFDEVVTLSKFENEMALKFCKRAMYVPVFHGNDTVLPLEGFGEYAIYHGDLNTSDNRKCVVFLIDVFRKLPHRKLVIASGSNEDFVQRLIGSSENIQFVKLNDFEQLKEMLQKSHISISWSFQKSGTKLKAINSLFNTRFCIINENIIDDPVVSDLCVMTKNEEELIVQIEILFEQSFSDYPKRREILENYMNDTNNALKIEKLIYHE</sequence>
<name>A0A0A2NAF8_9FLAO</name>
<dbReference type="AlphaFoldDB" id="A0A0A2NAF8"/>
<evidence type="ECO:0000313" key="2">
    <source>
        <dbReference type="Proteomes" id="UP000030149"/>
    </source>
</evidence>
<dbReference type="Proteomes" id="UP000030149">
    <property type="component" value="Unassembled WGS sequence"/>
</dbReference>
<dbReference type="STRING" id="1107311.Q767_02320"/>
<protein>
    <recommendedName>
        <fullName evidence="3">Mannosyltransferase</fullName>
    </recommendedName>
</protein>
<evidence type="ECO:0008006" key="3">
    <source>
        <dbReference type="Google" id="ProtNLM"/>
    </source>
</evidence>